<name>A0A6M5YZC2_9BACT</name>
<reference evidence="5" key="1">
    <citation type="submission" date="2020-05" db="EMBL/GenBank/DDBJ databases">
        <title>Frigoriglobus tundricola gen. nov., sp. nov., a psychrotolerant cellulolytic planctomycete of the family Gemmataceae with two divergent copies of 16S rRNA gene.</title>
        <authorList>
            <person name="Kulichevskaya I.S."/>
            <person name="Ivanova A.A."/>
            <person name="Naumoff D.G."/>
            <person name="Beletsky A.V."/>
            <person name="Rijpstra W.I.C."/>
            <person name="Sinninghe Damste J.S."/>
            <person name="Mardanov A.V."/>
            <person name="Ravin N.V."/>
            <person name="Dedysh S.N."/>
        </authorList>
    </citation>
    <scope>NUCLEOTIDE SEQUENCE [LARGE SCALE GENOMIC DNA]</scope>
    <source>
        <strain evidence="5">PL17</strain>
    </source>
</reference>
<dbReference type="GO" id="GO:0005975">
    <property type="term" value="P:carbohydrate metabolic process"/>
    <property type="evidence" value="ECO:0007669"/>
    <property type="project" value="TreeGrafter"/>
</dbReference>
<dbReference type="InterPro" id="IPR036514">
    <property type="entry name" value="SGNH_hydro_sf"/>
</dbReference>
<dbReference type="InterPro" id="IPR005181">
    <property type="entry name" value="SASA"/>
</dbReference>
<dbReference type="Proteomes" id="UP000503447">
    <property type="component" value="Chromosome"/>
</dbReference>
<evidence type="ECO:0000256" key="2">
    <source>
        <dbReference type="SAM" id="SignalP"/>
    </source>
</evidence>
<dbReference type="KEGG" id="ftj:FTUN_7011"/>
<dbReference type="SUPFAM" id="SSF52266">
    <property type="entry name" value="SGNH hydrolase"/>
    <property type="match status" value="1"/>
</dbReference>
<dbReference type="InterPro" id="IPR013783">
    <property type="entry name" value="Ig-like_fold"/>
</dbReference>
<evidence type="ECO:0000259" key="3">
    <source>
        <dbReference type="Pfam" id="PF03629"/>
    </source>
</evidence>
<dbReference type="PANTHER" id="PTHR22901:SF0">
    <property type="entry name" value="SIALATE O-ACETYLESTERASE"/>
    <property type="match status" value="1"/>
</dbReference>
<feature type="chain" id="PRO_5026900113" evidence="2">
    <location>
        <begin position="24"/>
        <end position="485"/>
    </location>
</feature>
<dbReference type="Gene3D" id="2.60.40.10">
    <property type="entry name" value="Immunoglobulins"/>
    <property type="match status" value="1"/>
</dbReference>
<keyword evidence="1" id="KW-0378">Hydrolase</keyword>
<keyword evidence="2" id="KW-0732">Signal</keyword>
<evidence type="ECO:0000313" key="5">
    <source>
        <dbReference type="Proteomes" id="UP000503447"/>
    </source>
</evidence>
<dbReference type="InterPro" id="IPR039329">
    <property type="entry name" value="SIAE"/>
</dbReference>
<keyword evidence="5" id="KW-1185">Reference proteome</keyword>
<evidence type="ECO:0000313" key="4">
    <source>
        <dbReference type="EMBL" id="QJW99399.1"/>
    </source>
</evidence>
<feature type="domain" description="Sialate O-acetylesterase" evidence="3">
    <location>
        <begin position="114"/>
        <end position="365"/>
    </location>
</feature>
<gene>
    <name evidence="4" type="ORF">FTUN_7011</name>
</gene>
<dbReference type="Pfam" id="PF03629">
    <property type="entry name" value="SASA"/>
    <property type="match status" value="1"/>
</dbReference>
<dbReference type="RefSeq" id="WP_171474376.1">
    <property type="nucleotide sequence ID" value="NZ_CP053452.2"/>
</dbReference>
<evidence type="ECO:0000256" key="1">
    <source>
        <dbReference type="ARBA" id="ARBA00022801"/>
    </source>
</evidence>
<dbReference type="Gene3D" id="3.40.50.1110">
    <property type="entry name" value="SGNH hydrolase"/>
    <property type="match status" value="1"/>
</dbReference>
<protein>
    <submittedName>
        <fullName evidence="4">Sialic acid-specific 9-O-acetylesterase</fullName>
    </submittedName>
</protein>
<organism evidence="4 5">
    <name type="scientific">Frigoriglobus tundricola</name>
    <dbReference type="NCBI Taxonomy" id="2774151"/>
    <lineage>
        <taxon>Bacteria</taxon>
        <taxon>Pseudomonadati</taxon>
        <taxon>Planctomycetota</taxon>
        <taxon>Planctomycetia</taxon>
        <taxon>Gemmatales</taxon>
        <taxon>Gemmataceae</taxon>
        <taxon>Frigoriglobus</taxon>
    </lineage>
</organism>
<feature type="signal peptide" evidence="2">
    <location>
        <begin position="1"/>
        <end position="23"/>
    </location>
</feature>
<sequence>MRPFKAVLLAVAASLLALGTARADVTPHPLFTDNVVLQQGTEIVVWGKAAPGESVSVTLDRKASNSASTATAELTADKDGKWAVKLPAQKAGTGYALTVKGKNTVEFKNVAVGEVWVCSGQSNMEWSVNASEDPAKVKAGAKNPNLRLFTVQKRPAAQPIEDQTDLKHFTKWDVSGPETVGNFSAVAYHFGQKLQKELDVPVGLIHTSWGGTPAQAWASTEALEAEPSLKNYVNPVKGGQVGPNTPGALYNAMIHPLLKFKVRGAIWYQGESNTGRAYEYRTLLPTMIKDWRKRFDCELPFMIVQLAPFGNGNANAVTYAELRDAQLYTANTLPKTGLAVITDLGNETDIHPKPKAPVGERLALAALGIEYGKKIVYSGPVLKDVTFASGTATVSFTHVGGGLVAKDGDLVGFALAGKDGKFQPAKATIKGDTVQLTSEFVPEPVAVRYGWVNFAKPTLNLFNKEGLPASPFRTDDAPYTTQPKK</sequence>
<dbReference type="EMBL" id="CP053452">
    <property type="protein sequence ID" value="QJW99399.1"/>
    <property type="molecule type" value="Genomic_DNA"/>
</dbReference>
<dbReference type="PANTHER" id="PTHR22901">
    <property type="entry name" value="SIALATE O-ACETYLESTERASE"/>
    <property type="match status" value="1"/>
</dbReference>
<dbReference type="GO" id="GO:0001681">
    <property type="term" value="F:sialate O-acetylesterase activity"/>
    <property type="evidence" value="ECO:0007669"/>
    <property type="project" value="InterPro"/>
</dbReference>
<proteinExistence type="predicted"/>
<dbReference type="AlphaFoldDB" id="A0A6M5YZC2"/>
<accession>A0A6M5YZC2</accession>